<proteinExistence type="predicted"/>
<dbReference type="Proteomes" id="UP000178176">
    <property type="component" value="Unassembled WGS sequence"/>
</dbReference>
<comment type="caution">
    <text evidence="4">The sequence shown here is derived from an EMBL/GenBank/DDBJ whole genome shotgun (WGS) entry which is preliminary data.</text>
</comment>
<dbReference type="GO" id="GO:0009103">
    <property type="term" value="P:lipopolysaccharide biosynthetic process"/>
    <property type="evidence" value="ECO:0007669"/>
    <property type="project" value="TreeGrafter"/>
</dbReference>
<dbReference type="SUPFAM" id="SSF53756">
    <property type="entry name" value="UDP-Glycosyltransferase/glycogen phosphorylase"/>
    <property type="match status" value="1"/>
</dbReference>
<dbReference type="Pfam" id="PF00534">
    <property type="entry name" value="Glycos_transf_1"/>
    <property type="match status" value="1"/>
</dbReference>
<feature type="domain" description="Glycosyltransferase subfamily 4-like N-terminal" evidence="3">
    <location>
        <begin position="45"/>
        <end position="160"/>
    </location>
</feature>
<evidence type="ECO:0000256" key="1">
    <source>
        <dbReference type="ARBA" id="ARBA00022679"/>
    </source>
</evidence>
<reference evidence="4 5" key="1">
    <citation type="journal article" date="2016" name="Nat. Commun.">
        <title>Thousands of microbial genomes shed light on interconnected biogeochemical processes in an aquifer system.</title>
        <authorList>
            <person name="Anantharaman K."/>
            <person name="Brown C.T."/>
            <person name="Hug L.A."/>
            <person name="Sharon I."/>
            <person name="Castelle C.J."/>
            <person name="Probst A.J."/>
            <person name="Thomas B.C."/>
            <person name="Singh A."/>
            <person name="Wilkins M.J."/>
            <person name="Karaoz U."/>
            <person name="Brodie E.L."/>
            <person name="Williams K.H."/>
            <person name="Hubbard S.S."/>
            <person name="Banfield J.F."/>
        </authorList>
    </citation>
    <scope>NUCLEOTIDE SEQUENCE [LARGE SCALE GENOMIC DNA]</scope>
</reference>
<gene>
    <name evidence="4" type="ORF">A2876_03340</name>
</gene>
<sequence>MKVGIDVSQSIYGTGVSDYTIDLVSHLPQSALFGYSLRRQSDLRRLFPTSKIYPFPPVAMHYLWNKLHILTPETLIGPIDVYHSSDWAQAPSGAKKVTTVHDLAPFLYSQETSSQIISVHTARMKWVVKECDAIICVSRNTESDLHHLFPSTVSRTIVIPEALPSRFLLKPASYKMKAKSYLLAIGTRQPRKNILRLISAFLKYSPTEKLVIIGENSLSLSQPSITFTGYVSDQSLVNYLANAVCFIYPSIYEGFGLPILGAFHHKIPVACSDIPVFHETAGTAALYFDPLSEKSIAAGISDAINSKTKLVKLGTRQLNKYSWQKTAEETMKVYQSLC</sequence>
<dbReference type="EMBL" id="MEXH01000026">
    <property type="protein sequence ID" value="OGC91951.1"/>
    <property type="molecule type" value="Genomic_DNA"/>
</dbReference>
<dbReference type="InterPro" id="IPR028098">
    <property type="entry name" value="Glyco_trans_4-like_N"/>
</dbReference>
<dbReference type="Gene3D" id="3.40.50.2000">
    <property type="entry name" value="Glycogen Phosphorylase B"/>
    <property type="match status" value="2"/>
</dbReference>
<protein>
    <recommendedName>
        <fullName evidence="6">Glycosyl transferase family 1 domain-containing protein</fullName>
    </recommendedName>
</protein>
<dbReference type="CDD" id="cd03809">
    <property type="entry name" value="GT4_MtfB-like"/>
    <property type="match status" value="1"/>
</dbReference>
<dbReference type="GO" id="GO:0016757">
    <property type="term" value="F:glycosyltransferase activity"/>
    <property type="evidence" value="ECO:0007669"/>
    <property type="project" value="InterPro"/>
</dbReference>
<dbReference type="AlphaFoldDB" id="A0A1F4YDD8"/>
<evidence type="ECO:0000313" key="5">
    <source>
        <dbReference type="Proteomes" id="UP000178176"/>
    </source>
</evidence>
<keyword evidence="1" id="KW-0808">Transferase</keyword>
<dbReference type="PANTHER" id="PTHR46401">
    <property type="entry name" value="GLYCOSYLTRANSFERASE WBBK-RELATED"/>
    <property type="match status" value="1"/>
</dbReference>
<evidence type="ECO:0000313" key="4">
    <source>
        <dbReference type="EMBL" id="OGC91951.1"/>
    </source>
</evidence>
<feature type="domain" description="Glycosyl transferase family 1" evidence="2">
    <location>
        <begin position="177"/>
        <end position="314"/>
    </location>
</feature>
<dbReference type="InterPro" id="IPR001296">
    <property type="entry name" value="Glyco_trans_1"/>
</dbReference>
<dbReference type="Pfam" id="PF13439">
    <property type="entry name" value="Glyco_transf_4"/>
    <property type="match status" value="1"/>
</dbReference>
<evidence type="ECO:0000259" key="2">
    <source>
        <dbReference type="Pfam" id="PF00534"/>
    </source>
</evidence>
<name>A0A1F4YDD8_9BACT</name>
<dbReference type="PANTHER" id="PTHR46401:SF2">
    <property type="entry name" value="GLYCOSYLTRANSFERASE WBBK-RELATED"/>
    <property type="match status" value="1"/>
</dbReference>
<organism evidence="4 5">
    <name type="scientific">Candidatus Amesbacteria bacterium RIFCSPHIGHO2_01_FULL_48_32b</name>
    <dbReference type="NCBI Taxonomy" id="1797253"/>
    <lineage>
        <taxon>Bacteria</taxon>
        <taxon>Candidatus Amesiibacteriota</taxon>
    </lineage>
</organism>
<accession>A0A1F4YDD8</accession>
<evidence type="ECO:0000259" key="3">
    <source>
        <dbReference type="Pfam" id="PF13439"/>
    </source>
</evidence>
<evidence type="ECO:0008006" key="6">
    <source>
        <dbReference type="Google" id="ProtNLM"/>
    </source>
</evidence>